<dbReference type="Gene3D" id="3.90.950.10">
    <property type="match status" value="1"/>
</dbReference>
<dbReference type="EC" id="3.6.1.66" evidence="10"/>
<feature type="binding site" evidence="10">
    <location>
        <begin position="210"/>
        <end position="211"/>
    </location>
    <ligand>
        <name>substrate</name>
    </ligand>
</feature>
<evidence type="ECO:0000256" key="3">
    <source>
        <dbReference type="ARBA" id="ARBA00022723"/>
    </source>
</evidence>
<dbReference type="InterPro" id="IPR020922">
    <property type="entry name" value="dITP/XTP_pyrophosphatase"/>
</dbReference>
<feature type="binding site" evidence="10">
    <location>
        <position position="55"/>
    </location>
    <ligand>
        <name>Mg(2+)</name>
        <dbReference type="ChEBI" id="CHEBI:18420"/>
    </ligand>
</feature>
<evidence type="ECO:0000256" key="7">
    <source>
        <dbReference type="ARBA" id="ARBA00023080"/>
    </source>
</evidence>
<keyword evidence="6 10" id="KW-0460">Magnesium</keyword>
<dbReference type="RefSeq" id="WP_021316359.1">
    <property type="nucleotide sequence ID" value="NZ_AUWY01000022.1"/>
</dbReference>
<feature type="binding site" evidence="10">
    <location>
        <begin position="23"/>
        <end position="28"/>
    </location>
    <ligand>
        <name>substrate</name>
    </ligand>
</feature>
<dbReference type="GO" id="GO:0046872">
    <property type="term" value="F:metal ion binding"/>
    <property type="evidence" value="ECO:0007669"/>
    <property type="project" value="UniProtKB-KW"/>
</dbReference>
<dbReference type="GO" id="GO:0036220">
    <property type="term" value="F:ITP diphosphatase activity"/>
    <property type="evidence" value="ECO:0007669"/>
    <property type="project" value="UniProtKB-UniRule"/>
</dbReference>
<comment type="catalytic activity">
    <reaction evidence="8 10">
        <text>dITP + H2O = dIMP + diphosphate + H(+)</text>
        <dbReference type="Rhea" id="RHEA:28342"/>
        <dbReference type="ChEBI" id="CHEBI:15377"/>
        <dbReference type="ChEBI" id="CHEBI:15378"/>
        <dbReference type="ChEBI" id="CHEBI:33019"/>
        <dbReference type="ChEBI" id="CHEBI:61194"/>
        <dbReference type="ChEBI" id="CHEBI:61382"/>
        <dbReference type="EC" id="3.6.1.66"/>
    </reaction>
</comment>
<dbReference type="InterPro" id="IPR002637">
    <property type="entry name" value="RdgB/HAM1"/>
</dbReference>
<comment type="similarity">
    <text evidence="1 10 11">Belongs to the HAM1 NTPase family.</text>
</comment>
<dbReference type="eggNOG" id="COG0127">
    <property type="taxonomic scope" value="Bacteria"/>
</dbReference>
<dbReference type="PANTHER" id="PTHR11067:SF9">
    <property type="entry name" value="INOSINE TRIPHOSPHATE PYROPHOSPHATASE"/>
    <property type="match status" value="1"/>
</dbReference>
<comment type="subunit">
    <text evidence="2 10">Homodimer.</text>
</comment>
<dbReference type="OrthoDB" id="9807456at2"/>
<evidence type="ECO:0000256" key="10">
    <source>
        <dbReference type="HAMAP-Rule" id="MF_01405"/>
    </source>
</evidence>
<dbReference type="SUPFAM" id="SSF52972">
    <property type="entry name" value="ITPase-like"/>
    <property type="match status" value="1"/>
</dbReference>
<dbReference type="HAMAP" id="MF_01405">
    <property type="entry name" value="Non_canon_purine_NTPase"/>
    <property type="match status" value="1"/>
</dbReference>
<keyword evidence="3 10" id="KW-0479">Metal-binding</keyword>
<comment type="cofactor">
    <cofactor evidence="10">
        <name>Mg(2+)</name>
        <dbReference type="ChEBI" id="CHEBI:18420"/>
    </cofactor>
    <text evidence="10">Binds 1 Mg(2+) ion per subunit.</text>
</comment>
<dbReference type="EMBL" id="AUWY01000022">
    <property type="protein sequence ID" value="EQB34031.1"/>
    <property type="molecule type" value="Genomic_DNA"/>
</dbReference>
<feature type="binding site" evidence="10">
    <location>
        <begin position="182"/>
        <end position="185"/>
    </location>
    <ligand>
        <name>substrate</name>
    </ligand>
</feature>
<evidence type="ECO:0000313" key="12">
    <source>
        <dbReference type="EMBL" id="EQB34031.1"/>
    </source>
</evidence>
<gene>
    <name evidence="12" type="ORF">M529_01515</name>
</gene>
<dbReference type="CDD" id="cd00515">
    <property type="entry name" value="HAM1"/>
    <property type="match status" value="1"/>
</dbReference>
<dbReference type="InterPro" id="IPR029001">
    <property type="entry name" value="ITPase-like_fam"/>
</dbReference>
<feature type="binding site" evidence="10">
    <location>
        <position position="85"/>
    </location>
    <ligand>
        <name>substrate</name>
    </ligand>
</feature>
<evidence type="ECO:0000256" key="8">
    <source>
        <dbReference type="ARBA" id="ARBA00051875"/>
    </source>
</evidence>
<dbReference type="GO" id="GO:0009146">
    <property type="term" value="P:purine nucleoside triphosphate catabolic process"/>
    <property type="evidence" value="ECO:0007669"/>
    <property type="project" value="UniProtKB-UniRule"/>
</dbReference>
<dbReference type="Pfam" id="PF01725">
    <property type="entry name" value="Ham1p_like"/>
    <property type="match status" value="1"/>
</dbReference>
<evidence type="ECO:0000256" key="11">
    <source>
        <dbReference type="RuleBase" id="RU003781"/>
    </source>
</evidence>
<sequence>MSDDFGQEQAIRKLAPGRLVIASHNAGKVREIGELLAPFGIETVSAAALDLPEPEETGTTFIANAELKAMQAADLSGLPALADDSGLCVDALNGDPGIFSARWALGDPGLPGVEPQQGTVGRDFDLAMRRVWNAVEAKGPDASHDAHFVCVLALAWPDGHVEAFEGRVDGTLVWPPRGNQGFGYDPMFVPLGHEISFGEMEPEKKHAMSHRADAFAKLVAAVF</sequence>
<comment type="caution">
    <text evidence="12">The sequence shown here is derived from an EMBL/GenBank/DDBJ whole genome shotgun (WGS) entry which is preliminary data.</text>
</comment>
<protein>
    <recommendedName>
        <fullName evidence="10">dITP/XTP pyrophosphatase</fullName>
        <ecNumber evidence="10">3.6.1.66</ecNumber>
    </recommendedName>
    <alternativeName>
        <fullName evidence="10">Non-canonical purine NTP pyrophosphatase</fullName>
    </alternativeName>
    <alternativeName>
        <fullName evidence="10">Non-standard purine NTP pyrophosphatase</fullName>
    </alternativeName>
    <alternativeName>
        <fullName evidence="10">Nucleoside-triphosphate diphosphatase</fullName>
    </alternativeName>
    <alternativeName>
        <fullName evidence="10">Nucleoside-triphosphate pyrophosphatase</fullName>
        <shortName evidence="10">NTPase</shortName>
    </alternativeName>
</protein>
<dbReference type="PANTHER" id="PTHR11067">
    <property type="entry name" value="INOSINE TRIPHOSPHATE PYROPHOSPHATASE/HAM1 PROTEIN"/>
    <property type="match status" value="1"/>
</dbReference>
<dbReference type="GO" id="GO:0017111">
    <property type="term" value="F:ribonucleoside triphosphate phosphatase activity"/>
    <property type="evidence" value="ECO:0007669"/>
    <property type="project" value="InterPro"/>
</dbReference>
<keyword evidence="4 10" id="KW-0547">Nucleotide-binding</keyword>
<dbReference type="Proteomes" id="UP000015523">
    <property type="component" value="Unassembled WGS sequence"/>
</dbReference>
<evidence type="ECO:0000256" key="1">
    <source>
        <dbReference type="ARBA" id="ARBA00008023"/>
    </source>
</evidence>
<evidence type="ECO:0000256" key="5">
    <source>
        <dbReference type="ARBA" id="ARBA00022801"/>
    </source>
</evidence>
<accession>T0J7U2</accession>
<name>T0J7U2_9SPHN</name>
<evidence type="ECO:0000256" key="9">
    <source>
        <dbReference type="ARBA" id="ARBA00052017"/>
    </source>
</evidence>
<feature type="active site" description="Proton acceptor" evidence="10">
    <location>
        <position position="84"/>
    </location>
</feature>
<dbReference type="GO" id="GO:0035870">
    <property type="term" value="F:dITP diphosphatase activity"/>
    <property type="evidence" value="ECO:0007669"/>
    <property type="project" value="UniProtKB-UniRule"/>
</dbReference>
<keyword evidence="7 10" id="KW-0546">Nucleotide metabolism</keyword>
<organism evidence="12 13">
    <name type="scientific">Sphingobium ummariense RL-3</name>
    <dbReference type="NCBI Taxonomy" id="1346791"/>
    <lineage>
        <taxon>Bacteria</taxon>
        <taxon>Pseudomonadati</taxon>
        <taxon>Pseudomonadota</taxon>
        <taxon>Alphaproteobacteria</taxon>
        <taxon>Sphingomonadales</taxon>
        <taxon>Sphingomonadaceae</taxon>
        <taxon>Sphingobium</taxon>
    </lineage>
</organism>
<evidence type="ECO:0000313" key="13">
    <source>
        <dbReference type="Proteomes" id="UP000015523"/>
    </source>
</evidence>
<keyword evidence="13" id="KW-1185">Reference proteome</keyword>
<evidence type="ECO:0000256" key="4">
    <source>
        <dbReference type="ARBA" id="ARBA00022741"/>
    </source>
</evidence>
<dbReference type="GO" id="GO:0009117">
    <property type="term" value="P:nucleotide metabolic process"/>
    <property type="evidence" value="ECO:0007669"/>
    <property type="project" value="UniProtKB-KW"/>
</dbReference>
<dbReference type="FunFam" id="3.90.950.10:FF:000001">
    <property type="entry name" value="dITP/XTP pyrophosphatase"/>
    <property type="match status" value="1"/>
</dbReference>
<dbReference type="PATRIC" id="fig|1346791.3.peg.290"/>
<keyword evidence="5 10" id="KW-0378">Hydrolase</keyword>
<dbReference type="STRING" id="1346791.M529_01515"/>
<feature type="binding site" evidence="10">
    <location>
        <position position="84"/>
    </location>
    <ligand>
        <name>Mg(2+)</name>
        <dbReference type="ChEBI" id="CHEBI:18420"/>
    </ligand>
</feature>
<evidence type="ECO:0000256" key="2">
    <source>
        <dbReference type="ARBA" id="ARBA00011738"/>
    </source>
</evidence>
<dbReference type="NCBIfam" id="TIGR00042">
    <property type="entry name" value="RdgB/HAM1 family non-canonical purine NTP pyrophosphatase"/>
    <property type="match status" value="1"/>
</dbReference>
<proteinExistence type="inferred from homology"/>
<feature type="binding site" evidence="10">
    <location>
        <position position="205"/>
    </location>
    <ligand>
        <name>substrate</name>
    </ligand>
</feature>
<comment type="catalytic activity">
    <reaction evidence="10">
        <text>ITP + H2O = IMP + diphosphate + H(+)</text>
        <dbReference type="Rhea" id="RHEA:29399"/>
        <dbReference type="ChEBI" id="CHEBI:15377"/>
        <dbReference type="ChEBI" id="CHEBI:15378"/>
        <dbReference type="ChEBI" id="CHEBI:33019"/>
        <dbReference type="ChEBI" id="CHEBI:58053"/>
        <dbReference type="ChEBI" id="CHEBI:61402"/>
        <dbReference type="EC" id="3.6.1.66"/>
    </reaction>
</comment>
<dbReference type="AlphaFoldDB" id="T0J7U2"/>
<reference evidence="12 13" key="1">
    <citation type="journal article" date="2013" name="Genome Announc.">
        <title>Draft Genome Sequence of Sphingobium ummariense Strain RL-3, a Hexachlorocyclohexane-Degrading Bacterium.</title>
        <authorList>
            <person name="Kohli P."/>
            <person name="Dua A."/>
            <person name="Sangwan N."/>
            <person name="Oldach P."/>
            <person name="Khurana J.P."/>
            <person name="Lal R."/>
        </authorList>
    </citation>
    <scope>NUCLEOTIDE SEQUENCE [LARGE SCALE GENOMIC DNA]</scope>
    <source>
        <strain evidence="12 13">RL-3</strain>
    </source>
</reference>
<dbReference type="GO" id="GO:0000166">
    <property type="term" value="F:nucleotide binding"/>
    <property type="evidence" value="ECO:0007669"/>
    <property type="project" value="UniProtKB-KW"/>
</dbReference>
<comment type="catalytic activity">
    <reaction evidence="9 10">
        <text>XTP + H2O = XMP + diphosphate + H(+)</text>
        <dbReference type="Rhea" id="RHEA:28610"/>
        <dbReference type="ChEBI" id="CHEBI:15377"/>
        <dbReference type="ChEBI" id="CHEBI:15378"/>
        <dbReference type="ChEBI" id="CHEBI:33019"/>
        <dbReference type="ChEBI" id="CHEBI:57464"/>
        <dbReference type="ChEBI" id="CHEBI:61314"/>
        <dbReference type="EC" id="3.6.1.66"/>
    </reaction>
</comment>
<dbReference type="GO" id="GO:0036222">
    <property type="term" value="F:XTP diphosphatase activity"/>
    <property type="evidence" value="ECO:0007669"/>
    <property type="project" value="UniProtKB-UniRule"/>
</dbReference>
<dbReference type="GO" id="GO:0005829">
    <property type="term" value="C:cytosol"/>
    <property type="evidence" value="ECO:0007669"/>
    <property type="project" value="TreeGrafter"/>
</dbReference>
<evidence type="ECO:0000256" key="6">
    <source>
        <dbReference type="ARBA" id="ARBA00022842"/>
    </source>
</evidence>
<comment type="function">
    <text evidence="10">Pyrophosphatase that catalyzes the hydrolysis of nucleoside triphosphates to their monophosphate derivatives, with a high preference for the non-canonical purine nucleotides XTP (xanthosine triphosphate), dITP (deoxyinosine triphosphate) and ITP. Seems to function as a house-cleaning enzyme that removes non-canonical purine nucleotides from the nucleotide pool, thus preventing their incorporation into DNA/RNA and avoiding chromosomal lesions.</text>
</comment>